<dbReference type="Pfam" id="PF03419">
    <property type="entry name" value="Peptidase_U4"/>
    <property type="match status" value="1"/>
</dbReference>
<comment type="function">
    <text evidence="1">Probable aspartic protease that is responsible for the proteolytic cleavage of the RNA polymerase sigma E factor (SigE/spoIIGB) to yield the active peptide in the mother cell during sporulation. Responds to a signal from the forespore that is triggered by the extracellular signal protein SpoIIR.</text>
</comment>
<dbReference type="Proteomes" id="UP000595254">
    <property type="component" value="Chromosome"/>
</dbReference>
<feature type="active site" evidence="2">
    <location>
        <position position="183"/>
    </location>
</feature>
<dbReference type="GO" id="GO:0004190">
    <property type="term" value="F:aspartic-type endopeptidase activity"/>
    <property type="evidence" value="ECO:0007669"/>
    <property type="project" value="UniProtKB-KW"/>
</dbReference>
<evidence type="ECO:0000313" key="4">
    <source>
        <dbReference type="EMBL" id="QQT01623.1"/>
    </source>
</evidence>
<dbReference type="RefSeq" id="WP_040374027.1">
    <property type="nucleotide sequence ID" value="NZ_CP068053.1"/>
</dbReference>
<name>A0A974NPP1_PERPY</name>
<keyword evidence="1" id="KW-0749">Sporulation</keyword>
<reference evidence="4 5" key="1">
    <citation type="submission" date="2021-01" db="EMBL/GenBank/DDBJ databases">
        <title>FDA dAtabase for Regulatory Grade micrObial Sequences (FDA-ARGOS): Supporting development and validation of Infectious Disease Dx tests.</title>
        <authorList>
            <person name="Nelson B."/>
            <person name="Plummer A."/>
            <person name="Tallon L."/>
            <person name="Sadzewicz L."/>
            <person name="Zhao X."/>
            <person name="Boylan J."/>
            <person name="Ott S."/>
            <person name="Bowen H."/>
            <person name="Vavikolanu K."/>
            <person name="Mehta A."/>
            <person name="Aluvathingal J."/>
            <person name="Nadendla S."/>
            <person name="Myers T."/>
            <person name="Yan Y."/>
            <person name="Sichtig H."/>
        </authorList>
    </citation>
    <scope>NUCLEOTIDE SEQUENCE [LARGE SCALE GENOMIC DNA]</scope>
    <source>
        <strain evidence="4 5">FDAARGOS_1161</strain>
    </source>
</reference>
<keyword evidence="1" id="KW-1003">Cell membrane</keyword>
<feature type="transmembrane region" description="Helical" evidence="3">
    <location>
        <begin position="89"/>
        <end position="109"/>
    </location>
</feature>
<evidence type="ECO:0000256" key="3">
    <source>
        <dbReference type="SAM" id="Phobius"/>
    </source>
</evidence>
<keyword evidence="1" id="KW-0064">Aspartyl protease</keyword>
<feature type="transmembrane region" description="Helical" evidence="3">
    <location>
        <begin position="6"/>
        <end position="26"/>
    </location>
</feature>
<dbReference type="GO" id="GO:0030435">
    <property type="term" value="P:sporulation resulting in formation of a cellular spore"/>
    <property type="evidence" value="ECO:0007669"/>
    <property type="project" value="UniProtKB-KW"/>
</dbReference>
<protein>
    <recommendedName>
        <fullName evidence="1">Sporulation sigma-E factor-processing peptidase</fullName>
        <ecNumber evidence="1">3.4.23.-</ecNumber>
    </recommendedName>
    <alternativeName>
        <fullName evidence="1">Membrane-associated aspartic protease</fullName>
    </alternativeName>
    <alternativeName>
        <fullName evidence="1">Stage II sporulation protein GA</fullName>
    </alternativeName>
</protein>
<keyword evidence="1 3" id="KW-0472">Membrane</keyword>
<dbReference type="GO" id="GO:0005886">
    <property type="term" value="C:plasma membrane"/>
    <property type="evidence" value="ECO:0007669"/>
    <property type="project" value="UniProtKB-SubCell"/>
</dbReference>
<organism evidence="4 5">
    <name type="scientific">Peribacillus psychrosaccharolyticus</name>
    <name type="common">Bacillus psychrosaccharolyticus</name>
    <dbReference type="NCBI Taxonomy" id="1407"/>
    <lineage>
        <taxon>Bacteria</taxon>
        <taxon>Bacillati</taxon>
        <taxon>Bacillota</taxon>
        <taxon>Bacilli</taxon>
        <taxon>Bacillales</taxon>
        <taxon>Bacillaceae</taxon>
        <taxon>Peribacillus</taxon>
    </lineage>
</organism>
<dbReference type="InterPro" id="IPR005081">
    <property type="entry name" value="SpoIIGA"/>
</dbReference>
<dbReference type="NCBIfam" id="TIGR02854">
    <property type="entry name" value="spore_II_GA"/>
    <property type="match status" value="1"/>
</dbReference>
<accession>A0A974NPP1</accession>
<dbReference type="GO" id="GO:0006508">
    <property type="term" value="P:proteolysis"/>
    <property type="evidence" value="ECO:0007669"/>
    <property type="project" value="UniProtKB-KW"/>
</dbReference>
<dbReference type="EC" id="3.4.23.-" evidence="1"/>
<keyword evidence="1" id="KW-0645">Protease</keyword>
<proteinExistence type="inferred from homology"/>
<comment type="subunit">
    <text evidence="1">Self-associates. Interacts with SigE. Interacts with SpoIIR.</text>
</comment>
<sequence>MTLYLDVIWLLNWLFDCLLLSWTAVILKMKVSLWRIAFGGLLGSMIILLAFTPYRELADQVPIKLLFSVVMIVAVFGFSRWMTFIKRLACLYFITFLSGGILLGLHFLFEYKIVSESPTRYAGINAYGDPMSWVFVLIGFPIAWQFSRRTLKSIEMNTLSFNQIVEVSIKIDFFECTLAGFIDSGNQLYDPITRSPVMIVSLWGSEDSVPPDMLKLFKEDSFHLNGHNQEYTWSNRIRIIPCKVVGKDHKLLTAIKPDLIRIKHKNDQFEVERGFISFTLQQLSPDNRYQCIVHPKMLSGVPTLHVS</sequence>
<dbReference type="KEGG" id="ppsr:I6J18_07110"/>
<feature type="transmembrane region" description="Helical" evidence="3">
    <location>
        <begin position="33"/>
        <end position="51"/>
    </location>
</feature>
<evidence type="ECO:0000256" key="1">
    <source>
        <dbReference type="PIRNR" id="PIRNR018571"/>
    </source>
</evidence>
<gene>
    <name evidence="4" type="primary">spoIIGA</name>
    <name evidence="4" type="ORF">I6J18_07110</name>
</gene>
<keyword evidence="3" id="KW-0812">Transmembrane</keyword>
<feature type="transmembrane region" description="Helical" evidence="3">
    <location>
        <begin position="63"/>
        <end position="82"/>
    </location>
</feature>
<dbReference type="AlphaFoldDB" id="A0A974NPP1"/>
<evidence type="ECO:0000256" key="2">
    <source>
        <dbReference type="PIRSR" id="PIRSR018571-1"/>
    </source>
</evidence>
<keyword evidence="5" id="KW-1185">Reference proteome</keyword>
<dbReference type="GO" id="GO:0030436">
    <property type="term" value="P:asexual sporulation"/>
    <property type="evidence" value="ECO:0007669"/>
    <property type="project" value="InterPro"/>
</dbReference>
<comment type="similarity">
    <text evidence="1">Belongs to the peptidase U4 family.</text>
</comment>
<evidence type="ECO:0000313" key="5">
    <source>
        <dbReference type="Proteomes" id="UP000595254"/>
    </source>
</evidence>
<dbReference type="EMBL" id="CP068053">
    <property type="protein sequence ID" value="QQT01623.1"/>
    <property type="molecule type" value="Genomic_DNA"/>
</dbReference>
<dbReference type="PIRSF" id="PIRSF018571">
    <property type="entry name" value="SpoIIGA"/>
    <property type="match status" value="1"/>
</dbReference>
<comment type="subcellular location">
    <subcellularLocation>
        <location evidence="1">Cell membrane</location>
    </subcellularLocation>
</comment>
<keyword evidence="1" id="KW-0378">Hydrolase</keyword>
<keyword evidence="3" id="KW-1133">Transmembrane helix</keyword>
<feature type="transmembrane region" description="Helical" evidence="3">
    <location>
        <begin position="121"/>
        <end position="144"/>
    </location>
</feature>